<keyword evidence="1" id="KW-0732">Signal</keyword>
<proteinExistence type="predicted"/>
<organism evidence="2 3">
    <name type="scientific">Weissella diestrammenae</name>
    <dbReference type="NCBI Taxonomy" id="1162633"/>
    <lineage>
        <taxon>Bacteria</taxon>
        <taxon>Bacillati</taxon>
        <taxon>Bacillota</taxon>
        <taxon>Bacilli</taxon>
        <taxon>Lactobacillales</taxon>
        <taxon>Lactobacillaceae</taxon>
        <taxon>Weissella</taxon>
    </lineage>
</organism>
<keyword evidence="3" id="KW-1185">Reference proteome</keyword>
<dbReference type="EMBL" id="CP060724">
    <property type="protein sequence ID" value="QNN75895.1"/>
    <property type="molecule type" value="Genomic_DNA"/>
</dbReference>
<dbReference type="RefSeq" id="WP_187529723.1">
    <property type="nucleotide sequence ID" value="NZ_CP060724.1"/>
</dbReference>
<evidence type="ECO:0000256" key="1">
    <source>
        <dbReference type="SAM" id="SignalP"/>
    </source>
</evidence>
<reference evidence="2 3" key="1">
    <citation type="submission" date="2020-08" db="EMBL/GenBank/DDBJ databases">
        <title>Genome sequence of Weissella diestrammenae KACC 16890T.</title>
        <authorList>
            <person name="Hyun D.-W."/>
            <person name="Bae J.-W."/>
        </authorList>
    </citation>
    <scope>NUCLEOTIDE SEQUENCE [LARGE SCALE GENOMIC DNA]</scope>
    <source>
        <strain evidence="2 3">KACC 16890</strain>
    </source>
</reference>
<dbReference type="KEGG" id="wdi:H9L19_03280"/>
<protein>
    <recommendedName>
        <fullName evidence="4">WxL domain-containing protein</fullName>
    </recommendedName>
</protein>
<evidence type="ECO:0000313" key="3">
    <source>
        <dbReference type="Proteomes" id="UP000515800"/>
    </source>
</evidence>
<dbReference type="Proteomes" id="UP000515800">
    <property type="component" value="Chromosome"/>
</dbReference>
<sequence length="315" mass="34388">MRMIKKLLISIALLEIVICGLSDCVLANSIENGVDFNVENNQMATATNTNSEWGAKGEPLMINGQQINGVVANGFGFTYISRLSFGNISSNMLSNTMTNDGSYKDLGNAVGIYPIVTGVQVGEHGAAFGVRPFCQIVDLRSDKAVNTPLLTTVKMSEPFHTFVPHQGVGDETTYEREELSPEKVRIETDDNFVYTSSGNTNSSEANRNDTKTFRAGEGIHWVMDDNAVNAMSDNAANTFGTFTYEYGGEVNGLKAEKTGSSGENEYNLVGKGKYNTGDRVKGCYFLRIPKNQSLHQLTYTATFTYTLGDYPSQES</sequence>
<accession>A0A7G9T720</accession>
<name>A0A7G9T720_9LACO</name>
<feature type="signal peptide" evidence="1">
    <location>
        <begin position="1"/>
        <end position="27"/>
    </location>
</feature>
<evidence type="ECO:0008006" key="4">
    <source>
        <dbReference type="Google" id="ProtNLM"/>
    </source>
</evidence>
<evidence type="ECO:0000313" key="2">
    <source>
        <dbReference type="EMBL" id="QNN75895.1"/>
    </source>
</evidence>
<feature type="chain" id="PRO_5028982341" description="WxL domain-containing protein" evidence="1">
    <location>
        <begin position="28"/>
        <end position="315"/>
    </location>
</feature>
<dbReference type="AlphaFoldDB" id="A0A7G9T720"/>
<gene>
    <name evidence="2" type="ORF">H9L19_03280</name>
</gene>